<keyword evidence="8 12" id="KW-0067">ATP-binding</keyword>
<dbReference type="InterPro" id="IPR011611">
    <property type="entry name" value="PfkB_dom"/>
</dbReference>
<dbReference type="InterPro" id="IPR011877">
    <property type="entry name" value="Ribokinase"/>
</dbReference>
<evidence type="ECO:0000256" key="9">
    <source>
        <dbReference type="ARBA" id="ARBA00022842"/>
    </source>
</evidence>
<gene>
    <name evidence="12" type="primary">rbsK</name>
    <name evidence="14" type="ORF">GCM10022288_15430</name>
</gene>
<feature type="binding site" evidence="12">
    <location>
        <position position="248"/>
    </location>
    <ligand>
        <name>K(+)</name>
        <dbReference type="ChEBI" id="CHEBI:29103"/>
    </ligand>
</feature>
<dbReference type="PROSITE" id="PS00584">
    <property type="entry name" value="PFKB_KINASES_2"/>
    <property type="match status" value="1"/>
</dbReference>
<evidence type="ECO:0000256" key="8">
    <source>
        <dbReference type="ARBA" id="ARBA00022840"/>
    </source>
</evidence>
<feature type="binding site" evidence="12">
    <location>
        <begin position="220"/>
        <end position="225"/>
    </location>
    <ligand>
        <name>ATP</name>
        <dbReference type="ChEBI" id="CHEBI:30616"/>
    </ligand>
</feature>
<proteinExistence type="inferred from homology"/>
<dbReference type="EMBL" id="BAABBX010000012">
    <property type="protein sequence ID" value="GAA4188703.1"/>
    <property type="molecule type" value="Genomic_DNA"/>
</dbReference>
<evidence type="ECO:0000313" key="14">
    <source>
        <dbReference type="EMBL" id="GAA4188703.1"/>
    </source>
</evidence>
<dbReference type="PANTHER" id="PTHR10584:SF166">
    <property type="entry name" value="RIBOKINASE"/>
    <property type="match status" value="1"/>
</dbReference>
<feature type="domain" description="Carbohydrate kinase PfkB" evidence="13">
    <location>
        <begin position="3"/>
        <end position="294"/>
    </location>
</feature>
<feature type="binding site" evidence="12">
    <location>
        <begin position="40"/>
        <end position="44"/>
    </location>
    <ligand>
        <name>substrate</name>
    </ligand>
</feature>
<feature type="binding site" evidence="12">
    <location>
        <position position="139"/>
    </location>
    <ligand>
        <name>substrate</name>
    </ligand>
</feature>
<comment type="activity regulation">
    <text evidence="12">Activated by a monovalent cation that binds near, but not in, the active site. The most likely occupant of the site in vivo is potassium. Ion binding induces a conformational change that may alter substrate affinity.</text>
</comment>
<comment type="similarity">
    <text evidence="1">Belongs to the carbohydrate kinase pfkB family.</text>
</comment>
<evidence type="ECO:0000256" key="5">
    <source>
        <dbReference type="ARBA" id="ARBA00022723"/>
    </source>
</evidence>
<feature type="binding site" evidence="12">
    <location>
        <begin position="12"/>
        <end position="14"/>
    </location>
    <ligand>
        <name>substrate</name>
    </ligand>
</feature>
<comment type="cofactor">
    <cofactor evidence="12">
        <name>Mg(2+)</name>
        <dbReference type="ChEBI" id="CHEBI:18420"/>
    </cofactor>
    <text evidence="12">Requires a divalent cation, most likely magnesium in vivo, as an electrophilic catalyst to aid phosphoryl group transfer. It is the chelate of the metal and the nucleotide that is the actual substrate.</text>
</comment>
<dbReference type="InterPro" id="IPR002173">
    <property type="entry name" value="Carboh/pur_kinase_PfkB_CS"/>
</dbReference>
<keyword evidence="5 12" id="KW-0479">Metal-binding</keyword>
<comment type="catalytic activity">
    <reaction evidence="12">
        <text>D-ribose + ATP = D-ribose 5-phosphate + ADP + H(+)</text>
        <dbReference type="Rhea" id="RHEA:13697"/>
        <dbReference type="ChEBI" id="CHEBI:15378"/>
        <dbReference type="ChEBI" id="CHEBI:30616"/>
        <dbReference type="ChEBI" id="CHEBI:47013"/>
        <dbReference type="ChEBI" id="CHEBI:78346"/>
        <dbReference type="ChEBI" id="CHEBI:456216"/>
        <dbReference type="EC" id="2.7.1.15"/>
    </reaction>
</comment>
<dbReference type="PRINTS" id="PR00990">
    <property type="entry name" value="RIBOKINASE"/>
</dbReference>
<evidence type="ECO:0000256" key="12">
    <source>
        <dbReference type="HAMAP-Rule" id="MF_01987"/>
    </source>
</evidence>
<name>A0ABP8ARD5_9MICO</name>
<sequence length="307" mass="30492">MTEHIVMVGALNADLAIRVERLPAPGETVAGRDVQVLPGGKASNQAVAAARLCGRVRLVGAVGDDENGRMLREHAAAAGVDVAHVAVLPGVATGQAIIPVDDAGENAIILVPGANGAIAPDDIPVEAYLDAAIVCLSLEVPMPVVQRAAARAAAAGARVVLNPSPYRSLPASLLDATDVLIVNELEAGQLLGTPIDLDADGIAALRAAVAPRGISQLVVTRGAQGALAVDGGAVAEIAATRVEAVDTTGAGDAFTGALAVGLAAGRSLPDAAAEASLVAAFSTTRRGAQPSYPTAAELADLRAAGVH</sequence>
<dbReference type="InterPro" id="IPR029056">
    <property type="entry name" value="Ribokinase-like"/>
</dbReference>
<keyword evidence="4 12" id="KW-0808">Transferase</keyword>
<dbReference type="PANTHER" id="PTHR10584">
    <property type="entry name" value="SUGAR KINASE"/>
    <property type="match status" value="1"/>
</dbReference>
<keyword evidence="10 12" id="KW-0630">Potassium</keyword>
<dbReference type="HAMAP" id="MF_01987">
    <property type="entry name" value="Ribokinase"/>
    <property type="match status" value="1"/>
</dbReference>
<organism evidence="14 15">
    <name type="scientific">Gryllotalpicola kribbensis</name>
    <dbReference type="NCBI Taxonomy" id="993084"/>
    <lineage>
        <taxon>Bacteria</taxon>
        <taxon>Bacillati</taxon>
        <taxon>Actinomycetota</taxon>
        <taxon>Actinomycetes</taxon>
        <taxon>Micrococcales</taxon>
        <taxon>Microbacteriaceae</taxon>
        <taxon>Gryllotalpicola</taxon>
    </lineage>
</organism>
<evidence type="ECO:0000256" key="6">
    <source>
        <dbReference type="ARBA" id="ARBA00022741"/>
    </source>
</evidence>
<feature type="binding site" evidence="12">
    <location>
        <position position="183"/>
    </location>
    <ligand>
        <name>ATP</name>
        <dbReference type="ChEBI" id="CHEBI:30616"/>
    </ligand>
</feature>
<evidence type="ECO:0000256" key="3">
    <source>
        <dbReference type="ARBA" id="ARBA00016943"/>
    </source>
</evidence>
<evidence type="ECO:0000256" key="1">
    <source>
        <dbReference type="ARBA" id="ARBA00005380"/>
    </source>
</evidence>
<feature type="binding site" evidence="12">
    <location>
        <position position="246"/>
    </location>
    <ligand>
        <name>K(+)</name>
        <dbReference type="ChEBI" id="CHEBI:29103"/>
    </ligand>
</feature>
<evidence type="ECO:0000259" key="13">
    <source>
        <dbReference type="Pfam" id="PF00294"/>
    </source>
</evidence>
<keyword evidence="7 12" id="KW-0418">Kinase</keyword>
<evidence type="ECO:0000256" key="4">
    <source>
        <dbReference type="ARBA" id="ARBA00022679"/>
    </source>
</evidence>
<dbReference type="InterPro" id="IPR002139">
    <property type="entry name" value="Ribo/fructo_kinase"/>
</dbReference>
<keyword evidence="9 12" id="KW-0460">Magnesium</keyword>
<evidence type="ECO:0000256" key="7">
    <source>
        <dbReference type="ARBA" id="ARBA00022777"/>
    </source>
</evidence>
<evidence type="ECO:0000256" key="2">
    <source>
        <dbReference type="ARBA" id="ARBA00012035"/>
    </source>
</evidence>
<comment type="function">
    <text evidence="12">Catalyzes the phosphorylation of ribose at O-5 in a reaction requiring ATP and magnesium. The resulting D-ribose-5-phosphate can then be used either for sythesis of nucleotides, histidine, and tryptophan, or as a component of the pentose phosphate pathway.</text>
</comment>
<dbReference type="CDD" id="cd01174">
    <property type="entry name" value="ribokinase"/>
    <property type="match status" value="1"/>
</dbReference>
<dbReference type="RefSeq" id="WP_344775532.1">
    <property type="nucleotide sequence ID" value="NZ_BAABBX010000012.1"/>
</dbReference>
<evidence type="ECO:0000256" key="11">
    <source>
        <dbReference type="ARBA" id="ARBA00023277"/>
    </source>
</evidence>
<protein>
    <recommendedName>
        <fullName evidence="3 12">Ribokinase</fullName>
        <shortName evidence="12">RK</shortName>
        <ecNumber evidence="2 12">2.7.1.15</ecNumber>
    </recommendedName>
</protein>
<comment type="pathway">
    <text evidence="12">Carbohydrate metabolism; D-ribose degradation; D-ribose 5-phosphate from beta-D-ribopyranose: step 2/2.</text>
</comment>
<accession>A0ABP8ARD5</accession>
<dbReference type="SUPFAM" id="SSF53613">
    <property type="entry name" value="Ribokinase-like"/>
    <property type="match status" value="1"/>
</dbReference>
<evidence type="ECO:0000313" key="15">
    <source>
        <dbReference type="Proteomes" id="UP001500213"/>
    </source>
</evidence>
<feature type="binding site" evidence="12">
    <location>
        <position position="291"/>
    </location>
    <ligand>
        <name>K(+)</name>
        <dbReference type="ChEBI" id="CHEBI:29103"/>
    </ligand>
</feature>
<dbReference type="EC" id="2.7.1.15" evidence="2 12"/>
<feature type="binding site" evidence="12">
    <location>
        <position position="282"/>
    </location>
    <ligand>
        <name>K(+)</name>
        <dbReference type="ChEBI" id="CHEBI:29103"/>
    </ligand>
</feature>
<comment type="caution">
    <text evidence="12">Lacks conserved residue(s) required for the propagation of feature annotation.</text>
</comment>
<evidence type="ECO:0000256" key="10">
    <source>
        <dbReference type="ARBA" id="ARBA00022958"/>
    </source>
</evidence>
<feature type="binding site" evidence="12">
    <location>
        <position position="252"/>
    </location>
    <ligand>
        <name>substrate</name>
    </ligand>
</feature>
<comment type="caution">
    <text evidence="14">The sequence shown here is derived from an EMBL/GenBank/DDBJ whole genome shotgun (WGS) entry which is preliminary data.</text>
</comment>
<keyword evidence="6 12" id="KW-0547">Nucleotide-binding</keyword>
<comment type="similarity">
    <text evidence="12">Belongs to the carbohydrate kinase PfkB family. Ribokinase subfamily.</text>
</comment>
<dbReference type="Gene3D" id="3.40.1190.20">
    <property type="match status" value="1"/>
</dbReference>
<feature type="binding site" evidence="12">
    <location>
        <position position="287"/>
    </location>
    <ligand>
        <name>K(+)</name>
        <dbReference type="ChEBI" id="CHEBI:29103"/>
    </ligand>
</feature>
<feature type="binding site" evidence="12">
    <location>
        <position position="285"/>
    </location>
    <ligand>
        <name>K(+)</name>
        <dbReference type="ChEBI" id="CHEBI:29103"/>
    </ligand>
</feature>
<dbReference type="Pfam" id="PF00294">
    <property type="entry name" value="PfkB"/>
    <property type="match status" value="1"/>
</dbReference>
<comment type="subunit">
    <text evidence="12">Homodimer.</text>
</comment>
<reference evidence="15" key="1">
    <citation type="journal article" date="2019" name="Int. J. Syst. Evol. Microbiol.">
        <title>The Global Catalogue of Microorganisms (GCM) 10K type strain sequencing project: providing services to taxonomists for standard genome sequencing and annotation.</title>
        <authorList>
            <consortium name="The Broad Institute Genomics Platform"/>
            <consortium name="The Broad Institute Genome Sequencing Center for Infectious Disease"/>
            <person name="Wu L."/>
            <person name="Ma J."/>
        </authorList>
    </citation>
    <scope>NUCLEOTIDE SEQUENCE [LARGE SCALE GENOMIC DNA]</scope>
    <source>
        <strain evidence="15">JCM 17593</strain>
    </source>
</reference>
<keyword evidence="11 12" id="KW-0119">Carbohydrate metabolism</keyword>
<feature type="active site" description="Proton acceptor" evidence="12">
    <location>
        <position position="252"/>
    </location>
</feature>
<keyword evidence="12" id="KW-0963">Cytoplasm</keyword>
<keyword evidence="15" id="KW-1185">Reference proteome</keyword>
<comment type="subcellular location">
    <subcellularLocation>
        <location evidence="12">Cytoplasm</location>
    </subcellularLocation>
</comment>
<feature type="binding site" evidence="12">
    <location>
        <begin position="251"/>
        <end position="252"/>
    </location>
    <ligand>
        <name>ATP</name>
        <dbReference type="ChEBI" id="CHEBI:30616"/>
    </ligand>
</feature>
<dbReference type="Proteomes" id="UP001500213">
    <property type="component" value="Unassembled WGS sequence"/>
</dbReference>